<dbReference type="Proteomes" id="UP001627154">
    <property type="component" value="Unassembled WGS sequence"/>
</dbReference>
<proteinExistence type="predicted"/>
<accession>A0ABD2VTI4</accession>
<protein>
    <recommendedName>
        <fullName evidence="4">Secreted protein</fullName>
    </recommendedName>
</protein>
<evidence type="ECO:0000313" key="3">
    <source>
        <dbReference type="Proteomes" id="UP001627154"/>
    </source>
</evidence>
<gene>
    <name evidence="2" type="ORF">TKK_020216</name>
</gene>
<evidence type="ECO:0000256" key="1">
    <source>
        <dbReference type="SAM" id="SignalP"/>
    </source>
</evidence>
<keyword evidence="3" id="KW-1185">Reference proteome</keyword>
<feature type="signal peptide" evidence="1">
    <location>
        <begin position="1"/>
        <end position="23"/>
    </location>
</feature>
<comment type="caution">
    <text evidence="2">The sequence shown here is derived from an EMBL/GenBank/DDBJ whole genome shotgun (WGS) entry which is preliminary data.</text>
</comment>
<keyword evidence="1" id="KW-0732">Signal</keyword>
<evidence type="ECO:0008006" key="4">
    <source>
        <dbReference type="Google" id="ProtNLM"/>
    </source>
</evidence>
<dbReference type="EMBL" id="JBJJXI010000181">
    <property type="protein sequence ID" value="KAL3383850.1"/>
    <property type="molecule type" value="Genomic_DNA"/>
</dbReference>
<sequence length="116" mass="12792">MTRTMFGKYVLLLVLVLLAVANGQEQQTLQTRPKLNIIRSGIKFRYFVSVAAEWLKSLALRHCPTEEWDIRAFVECGKNIMVALKPKICGNTLGAGLMSGLVGGTNSQQSPIGKKK</sequence>
<reference evidence="2 3" key="1">
    <citation type="journal article" date="2024" name="bioRxiv">
        <title>A reference genome for Trichogramma kaykai: A tiny desert-dwelling parasitoid wasp with competing sex-ratio distorters.</title>
        <authorList>
            <person name="Culotta J."/>
            <person name="Lindsey A.R."/>
        </authorList>
    </citation>
    <scope>NUCLEOTIDE SEQUENCE [LARGE SCALE GENOMIC DNA]</scope>
    <source>
        <strain evidence="2 3">KSX58</strain>
    </source>
</reference>
<organism evidence="2 3">
    <name type="scientific">Trichogramma kaykai</name>
    <dbReference type="NCBI Taxonomy" id="54128"/>
    <lineage>
        <taxon>Eukaryota</taxon>
        <taxon>Metazoa</taxon>
        <taxon>Ecdysozoa</taxon>
        <taxon>Arthropoda</taxon>
        <taxon>Hexapoda</taxon>
        <taxon>Insecta</taxon>
        <taxon>Pterygota</taxon>
        <taxon>Neoptera</taxon>
        <taxon>Endopterygota</taxon>
        <taxon>Hymenoptera</taxon>
        <taxon>Apocrita</taxon>
        <taxon>Proctotrupomorpha</taxon>
        <taxon>Chalcidoidea</taxon>
        <taxon>Trichogrammatidae</taxon>
        <taxon>Trichogramma</taxon>
    </lineage>
</organism>
<feature type="chain" id="PRO_5044792485" description="Secreted protein" evidence="1">
    <location>
        <begin position="24"/>
        <end position="116"/>
    </location>
</feature>
<evidence type="ECO:0000313" key="2">
    <source>
        <dbReference type="EMBL" id="KAL3383850.1"/>
    </source>
</evidence>
<name>A0ABD2VTI4_9HYME</name>
<dbReference type="AlphaFoldDB" id="A0ABD2VTI4"/>